<accession>A0ABW0FIF6</accession>
<dbReference type="RefSeq" id="WP_343923984.1">
    <property type="nucleotide sequence ID" value="NZ_BAAAIR010000037.1"/>
</dbReference>
<organism evidence="1 2">
    <name type="scientific">Brachybacterium tyrofermentans</name>
    <dbReference type="NCBI Taxonomy" id="47848"/>
    <lineage>
        <taxon>Bacteria</taxon>
        <taxon>Bacillati</taxon>
        <taxon>Actinomycetota</taxon>
        <taxon>Actinomycetes</taxon>
        <taxon>Micrococcales</taxon>
        <taxon>Dermabacteraceae</taxon>
        <taxon>Brachybacterium</taxon>
    </lineage>
</organism>
<dbReference type="Gene3D" id="3.40.1660.10">
    <property type="entry name" value="EreA-like (biosynthetic domain)"/>
    <property type="match status" value="2"/>
</dbReference>
<reference evidence="2" key="1">
    <citation type="journal article" date="2019" name="Int. J. Syst. Evol. Microbiol.">
        <title>The Global Catalogue of Microorganisms (GCM) 10K type strain sequencing project: providing services to taxonomists for standard genome sequencing and annotation.</title>
        <authorList>
            <consortium name="The Broad Institute Genomics Platform"/>
            <consortium name="The Broad Institute Genome Sequencing Center for Infectious Disease"/>
            <person name="Wu L."/>
            <person name="Ma J."/>
        </authorList>
    </citation>
    <scope>NUCLEOTIDE SEQUENCE [LARGE SCALE GENOMIC DNA]</scope>
    <source>
        <strain evidence="2">CGMCC 1.16455</strain>
    </source>
</reference>
<name>A0ABW0FIF6_9MICO</name>
<keyword evidence="1" id="KW-0378">Hydrolase</keyword>
<dbReference type="Proteomes" id="UP001595937">
    <property type="component" value="Unassembled WGS sequence"/>
</dbReference>
<dbReference type="GO" id="GO:0016787">
    <property type="term" value="F:hydrolase activity"/>
    <property type="evidence" value="ECO:0007669"/>
    <property type="project" value="UniProtKB-KW"/>
</dbReference>
<dbReference type="InterPro" id="IPR007815">
    <property type="entry name" value="Emycin_Estase"/>
</dbReference>
<dbReference type="EMBL" id="JBHSLN010000085">
    <property type="protein sequence ID" value="MFC5298992.1"/>
    <property type="molecule type" value="Genomic_DNA"/>
</dbReference>
<protein>
    <submittedName>
        <fullName evidence="1">Erythromycin esterase family protein</fullName>
        <ecNumber evidence="1">3.1.1.-</ecNumber>
    </submittedName>
</protein>
<evidence type="ECO:0000313" key="2">
    <source>
        <dbReference type="Proteomes" id="UP001595937"/>
    </source>
</evidence>
<dbReference type="SUPFAM" id="SSF159501">
    <property type="entry name" value="EreA/ChaN-like"/>
    <property type="match status" value="1"/>
</dbReference>
<dbReference type="InterPro" id="IPR052036">
    <property type="entry name" value="Hydrolase/PRTase-associated"/>
</dbReference>
<comment type="caution">
    <text evidence="1">The sequence shown here is derived from an EMBL/GenBank/DDBJ whole genome shotgun (WGS) entry which is preliminary data.</text>
</comment>
<dbReference type="PANTHER" id="PTHR31299">
    <property type="entry name" value="ESTERASE, PUTATIVE (AFU_ORTHOLOGUE AFUA_1G05850)-RELATED"/>
    <property type="match status" value="1"/>
</dbReference>
<gene>
    <name evidence="1" type="ORF">ACFPK8_15880</name>
</gene>
<sequence>MTTLPADRLLELVPADGVIGLGEPTHGSANAFAAKMELVLELARRGKLSALAFEESYALGLQVDRALRGDGDLDAAWARATSVWRTPVIREGLGALRDLNRSLPPDRRIAFLGIDIKKPSLAAQGLLDRGHDEPPLHELAGGSDPLGPARANLTRLCRRLATGPEPSTGALARQLLRWIEAYREAPELPDLHLRDPFMAATLLEQRPTDGLTAVWAHNEHVAINPDFFGEPAMGQVLADELGGDYAAVGILCGEGMCRAVDPSTGEDDYRSVPLPAVLPGSTEAALAARNDSFVLTTEFSHPGPRRFLGWRIDSSAQVTERGDIDIARPASDFTAIAYLPGSVADTAWVPAR</sequence>
<dbReference type="Pfam" id="PF05139">
    <property type="entry name" value="Erythro_esteras"/>
    <property type="match status" value="1"/>
</dbReference>
<dbReference type="GeneID" id="303297349"/>
<dbReference type="PANTHER" id="PTHR31299:SF0">
    <property type="entry name" value="ESTERASE, PUTATIVE (AFU_ORTHOLOGUE AFUA_1G05850)-RELATED"/>
    <property type="match status" value="1"/>
</dbReference>
<proteinExistence type="predicted"/>
<keyword evidence="2" id="KW-1185">Reference proteome</keyword>
<dbReference type="CDD" id="cd14728">
    <property type="entry name" value="Ere-like"/>
    <property type="match status" value="1"/>
</dbReference>
<dbReference type="Gene3D" id="3.30.1870.10">
    <property type="entry name" value="EreA-like, domain 2"/>
    <property type="match status" value="1"/>
</dbReference>
<dbReference type="EC" id="3.1.1.-" evidence="1"/>
<evidence type="ECO:0000313" key="1">
    <source>
        <dbReference type="EMBL" id="MFC5298992.1"/>
    </source>
</evidence>